<comment type="subcellular location">
    <subcellularLocation>
        <location evidence="1">Membrane</location>
        <topology evidence="1">Multi-pass membrane protein</topology>
    </subcellularLocation>
</comment>
<keyword evidence="4 6" id="KW-0472">Membrane</keyword>
<organism evidence="8 9">
    <name type="scientific">Candidatus Buchananbacteria bacterium RIFCSPLOWO2_01_FULL_39_33</name>
    <dbReference type="NCBI Taxonomy" id="1797543"/>
    <lineage>
        <taxon>Bacteria</taxon>
        <taxon>Candidatus Buchananiibacteriota</taxon>
    </lineage>
</organism>
<feature type="transmembrane region" description="Helical" evidence="6">
    <location>
        <begin position="284"/>
        <end position="302"/>
    </location>
</feature>
<dbReference type="PROSITE" id="PS50005">
    <property type="entry name" value="TPR"/>
    <property type="match status" value="2"/>
</dbReference>
<feature type="transmembrane region" description="Helical" evidence="6">
    <location>
        <begin position="261"/>
        <end position="278"/>
    </location>
</feature>
<gene>
    <name evidence="8" type="ORF">A3A02_00550</name>
</gene>
<feature type="transmembrane region" description="Helical" evidence="6">
    <location>
        <begin position="106"/>
        <end position="123"/>
    </location>
</feature>
<dbReference type="PANTHER" id="PTHR37422">
    <property type="entry name" value="TEICHURONIC ACID BIOSYNTHESIS PROTEIN TUAE"/>
    <property type="match status" value="1"/>
</dbReference>
<feature type="domain" description="O-antigen ligase-related" evidence="7">
    <location>
        <begin position="269"/>
        <end position="433"/>
    </location>
</feature>
<feature type="repeat" description="TPR" evidence="5">
    <location>
        <begin position="762"/>
        <end position="795"/>
    </location>
</feature>
<feature type="transmembrane region" description="Helical" evidence="6">
    <location>
        <begin position="314"/>
        <end position="335"/>
    </location>
</feature>
<evidence type="ECO:0000313" key="9">
    <source>
        <dbReference type="Proteomes" id="UP000177376"/>
    </source>
</evidence>
<feature type="transmembrane region" description="Helical" evidence="6">
    <location>
        <begin position="479"/>
        <end position="497"/>
    </location>
</feature>
<dbReference type="InterPro" id="IPR011990">
    <property type="entry name" value="TPR-like_helical_dom_sf"/>
</dbReference>
<dbReference type="InterPro" id="IPR051533">
    <property type="entry name" value="WaaL-like"/>
</dbReference>
<dbReference type="PANTHER" id="PTHR37422:SF13">
    <property type="entry name" value="LIPOPOLYSACCHARIDE BIOSYNTHESIS PROTEIN PA4999-RELATED"/>
    <property type="match status" value="1"/>
</dbReference>
<reference evidence="8 9" key="1">
    <citation type="journal article" date="2016" name="Nat. Commun.">
        <title>Thousands of microbial genomes shed light on interconnected biogeochemical processes in an aquifer system.</title>
        <authorList>
            <person name="Anantharaman K."/>
            <person name="Brown C.T."/>
            <person name="Hug L.A."/>
            <person name="Sharon I."/>
            <person name="Castelle C.J."/>
            <person name="Probst A.J."/>
            <person name="Thomas B.C."/>
            <person name="Singh A."/>
            <person name="Wilkins M.J."/>
            <person name="Karaoz U."/>
            <person name="Brodie E.L."/>
            <person name="Williams K.H."/>
            <person name="Hubbard S.S."/>
            <person name="Banfield J.F."/>
        </authorList>
    </citation>
    <scope>NUCLEOTIDE SEQUENCE [LARGE SCALE GENOMIC DNA]</scope>
</reference>
<dbReference type="InterPro" id="IPR019734">
    <property type="entry name" value="TPR_rpt"/>
</dbReference>
<evidence type="ECO:0000256" key="3">
    <source>
        <dbReference type="ARBA" id="ARBA00022989"/>
    </source>
</evidence>
<dbReference type="GO" id="GO:0016020">
    <property type="term" value="C:membrane"/>
    <property type="evidence" value="ECO:0007669"/>
    <property type="project" value="UniProtKB-SubCell"/>
</dbReference>
<evidence type="ECO:0000256" key="5">
    <source>
        <dbReference type="PROSITE-ProRule" id="PRU00339"/>
    </source>
</evidence>
<dbReference type="SMART" id="SM00028">
    <property type="entry name" value="TPR"/>
    <property type="match status" value="2"/>
</dbReference>
<evidence type="ECO:0000256" key="4">
    <source>
        <dbReference type="ARBA" id="ARBA00023136"/>
    </source>
</evidence>
<dbReference type="Proteomes" id="UP000177376">
    <property type="component" value="Unassembled WGS sequence"/>
</dbReference>
<keyword evidence="2 6" id="KW-0812">Transmembrane</keyword>
<feature type="transmembrane region" description="Helical" evidence="6">
    <location>
        <begin position="509"/>
        <end position="528"/>
    </location>
</feature>
<feature type="repeat" description="TPR" evidence="5">
    <location>
        <begin position="658"/>
        <end position="691"/>
    </location>
</feature>
<evidence type="ECO:0000259" key="7">
    <source>
        <dbReference type="Pfam" id="PF04932"/>
    </source>
</evidence>
<feature type="transmembrane region" description="Helical" evidence="6">
    <location>
        <begin position="420"/>
        <end position="441"/>
    </location>
</feature>
<keyword evidence="3 6" id="KW-1133">Transmembrane helix</keyword>
<evidence type="ECO:0000256" key="2">
    <source>
        <dbReference type="ARBA" id="ARBA00022692"/>
    </source>
</evidence>
<protein>
    <recommendedName>
        <fullName evidence="7">O-antigen ligase-related domain-containing protein</fullName>
    </recommendedName>
</protein>
<sequence>MKLQLEKYIVAIIKIGLLAVLFLPLLASGSFYFPFIVPRDIAFRIITELIFSLYLYLILADKNYRPRFNLLAKIITAFFVVLLLASLTGVNFYISLWGDYERMGGLFHLAHLYLYFLVLINIFKTKDDWLKALTISLFVSLIASFIALAQYLNTGVISKVGSGERLSSSIGNAAFFASYLLLNLWLGLYLFWNKQLKIKLFFYTWLGFDLFLIAYEVYSRLTIDRGFLVPILSNKIFLVSFIFIHLLAGLAWFYKNKYQAIRFLLTIILLFESFILFSTQTRGAVLGLYLGLVILAILSLIFNRSYNQKIKNKLSVSLSLIVLLLLIASPLIVYFNRDASFIQNQPTLRRLATISATDITTQSRLTTWRGSIKGLIDRPILGWGIENYKDAFNKYFPTEIYRDRGSQLWFDRAHNVVVDVAVSTGFVGLTVYLLIYLAAFWQIIKTHRQTQDFSYLIILAAIIAYFIQNLFVFDTLNSEIVIFLIWGLVVFWCQPDQINNKRLTPAKNYALFPLIFLAVIFLIFTYQFNVKAAQANRLVAYQLALRNKPGDLYDQRVVDILKESIDLSPIGRFETRQQLANYLLALIKGQKVDDAILAPLAELVISELKKSIAEEPQNVRNHLYLATVYNSAYKINSQYPIAAVKLLTKAMPLSPTRPQMYSERCQSYMNQDLYDEAISDCQKSLDLSPNVMESHWNLFLAYILAGRNDEADQELTVAKAVGEATGNPVIFDRVINAYSQTGNWSRVVELLAEEITNKPTEALLYAKLAVAYQQIGDNNKAKTAVLKAVELDPNLQAEAEIFLQTLK</sequence>
<proteinExistence type="predicted"/>
<feature type="transmembrane region" description="Helical" evidence="6">
    <location>
        <begin position="41"/>
        <end position="59"/>
    </location>
</feature>
<feature type="transmembrane region" description="Helical" evidence="6">
    <location>
        <begin position="12"/>
        <end position="35"/>
    </location>
</feature>
<dbReference type="Pfam" id="PF04932">
    <property type="entry name" value="Wzy_C"/>
    <property type="match status" value="1"/>
</dbReference>
<dbReference type="EMBL" id="MHIM01000038">
    <property type="protein sequence ID" value="OGY51398.1"/>
    <property type="molecule type" value="Genomic_DNA"/>
</dbReference>
<dbReference type="InterPro" id="IPR007016">
    <property type="entry name" value="O-antigen_ligase-rel_domated"/>
</dbReference>
<feature type="transmembrane region" description="Helical" evidence="6">
    <location>
        <begin position="173"/>
        <end position="191"/>
    </location>
</feature>
<comment type="caution">
    <text evidence="8">The sequence shown here is derived from an EMBL/GenBank/DDBJ whole genome shotgun (WGS) entry which is preliminary data.</text>
</comment>
<accession>A0A1G1YGB5</accession>
<feature type="transmembrane region" description="Helical" evidence="6">
    <location>
        <begin position="453"/>
        <end position="473"/>
    </location>
</feature>
<name>A0A1G1YGB5_9BACT</name>
<evidence type="ECO:0000256" key="6">
    <source>
        <dbReference type="SAM" id="Phobius"/>
    </source>
</evidence>
<evidence type="ECO:0000256" key="1">
    <source>
        <dbReference type="ARBA" id="ARBA00004141"/>
    </source>
</evidence>
<dbReference type="AlphaFoldDB" id="A0A1G1YGB5"/>
<feature type="transmembrane region" description="Helical" evidence="6">
    <location>
        <begin position="198"/>
        <end position="215"/>
    </location>
</feature>
<keyword evidence="5" id="KW-0802">TPR repeat</keyword>
<feature type="transmembrane region" description="Helical" evidence="6">
    <location>
        <begin position="235"/>
        <end position="254"/>
    </location>
</feature>
<dbReference type="Gene3D" id="1.25.40.10">
    <property type="entry name" value="Tetratricopeptide repeat domain"/>
    <property type="match status" value="2"/>
</dbReference>
<evidence type="ECO:0000313" key="8">
    <source>
        <dbReference type="EMBL" id="OGY51398.1"/>
    </source>
</evidence>
<feature type="transmembrane region" description="Helical" evidence="6">
    <location>
        <begin position="135"/>
        <end position="153"/>
    </location>
</feature>
<feature type="transmembrane region" description="Helical" evidence="6">
    <location>
        <begin position="71"/>
        <end position="94"/>
    </location>
</feature>
<dbReference type="Pfam" id="PF13181">
    <property type="entry name" value="TPR_8"/>
    <property type="match status" value="1"/>
</dbReference>
<dbReference type="SUPFAM" id="SSF48452">
    <property type="entry name" value="TPR-like"/>
    <property type="match status" value="1"/>
</dbReference>